<dbReference type="Proteomes" id="UP000094197">
    <property type="component" value="Chromosome 1"/>
</dbReference>
<gene>
    <name evidence="7" type="ORF">A0128_02730</name>
</gene>
<name>A0A1D7V1Z4_9LEPT</name>
<dbReference type="InterPro" id="IPR003661">
    <property type="entry name" value="HisK_dim/P_dom"/>
</dbReference>
<keyword evidence="4 7" id="KW-0418">Kinase</keyword>
<dbReference type="InterPro" id="IPR036097">
    <property type="entry name" value="HisK_dim/P_sf"/>
</dbReference>
<keyword evidence="8" id="KW-1185">Reference proteome</keyword>
<dbReference type="Gene3D" id="1.10.287.130">
    <property type="match status" value="1"/>
</dbReference>
<dbReference type="Pfam" id="PF00512">
    <property type="entry name" value="HisKA"/>
    <property type="match status" value="1"/>
</dbReference>
<dbReference type="KEGG" id="laj:A0128_02730"/>
<keyword evidence="3" id="KW-0808">Transferase</keyword>
<comment type="catalytic activity">
    <reaction evidence="1">
        <text>ATP + protein L-histidine = ADP + protein N-phospho-L-histidine.</text>
        <dbReference type="EC" id="2.7.13.3"/>
    </reaction>
</comment>
<protein>
    <recommendedName>
        <fullName evidence="2">histidine kinase</fullName>
        <ecNumber evidence="2">2.7.13.3</ecNumber>
    </recommendedName>
</protein>
<keyword evidence="5" id="KW-0902">Two-component regulatory system</keyword>
<dbReference type="CDD" id="cd00082">
    <property type="entry name" value="HisKA"/>
    <property type="match status" value="1"/>
</dbReference>
<evidence type="ECO:0000256" key="3">
    <source>
        <dbReference type="ARBA" id="ARBA00022679"/>
    </source>
</evidence>
<dbReference type="Gene3D" id="3.30.450.20">
    <property type="entry name" value="PAS domain"/>
    <property type="match status" value="1"/>
</dbReference>
<dbReference type="EMBL" id="CP015217">
    <property type="protein sequence ID" value="AOP35860.1"/>
    <property type="molecule type" value="Genomic_DNA"/>
</dbReference>
<feature type="domain" description="Histidine kinase" evidence="6">
    <location>
        <begin position="151"/>
        <end position="364"/>
    </location>
</feature>
<dbReference type="PROSITE" id="PS50109">
    <property type="entry name" value="HIS_KIN"/>
    <property type="match status" value="1"/>
</dbReference>
<evidence type="ECO:0000256" key="1">
    <source>
        <dbReference type="ARBA" id="ARBA00000085"/>
    </source>
</evidence>
<evidence type="ECO:0000313" key="7">
    <source>
        <dbReference type="EMBL" id="AOP35860.1"/>
    </source>
</evidence>
<dbReference type="PANTHER" id="PTHR43711">
    <property type="entry name" value="TWO-COMPONENT HISTIDINE KINASE"/>
    <property type="match status" value="1"/>
</dbReference>
<dbReference type="GO" id="GO:0000155">
    <property type="term" value="F:phosphorelay sensor kinase activity"/>
    <property type="evidence" value="ECO:0007669"/>
    <property type="project" value="InterPro"/>
</dbReference>
<dbReference type="OrthoDB" id="340007at2"/>
<dbReference type="RefSeq" id="WP_069609062.1">
    <property type="nucleotide sequence ID" value="NZ_CP015217.1"/>
</dbReference>
<dbReference type="SMART" id="SM00387">
    <property type="entry name" value="HATPase_c"/>
    <property type="match status" value="1"/>
</dbReference>
<dbReference type="EC" id="2.7.13.3" evidence="2"/>
<dbReference type="InterPro" id="IPR036890">
    <property type="entry name" value="HATPase_C_sf"/>
</dbReference>
<organism evidence="7 8">
    <name type="scientific">Leptospira tipperaryensis</name>
    <dbReference type="NCBI Taxonomy" id="2564040"/>
    <lineage>
        <taxon>Bacteria</taxon>
        <taxon>Pseudomonadati</taxon>
        <taxon>Spirochaetota</taxon>
        <taxon>Spirochaetia</taxon>
        <taxon>Leptospirales</taxon>
        <taxon>Leptospiraceae</taxon>
        <taxon>Leptospira</taxon>
    </lineage>
</organism>
<accession>A0A1D7V1Z4</accession>
<dbReference type="SUPFAM" id="SSF55874">
    <property type="entry name" value="ATPase domain of HSP90 chaperone/DNA topoisomerase II/histidine kinase"/>
    <property type="match status" value="1"/>
</dbReference>
<sequence length="364" mass="41361">MELIQEALDNIGDKIRFVEFIPCPVLLSQVKGDQFQTLYLNRSFREMIGYRIQEIPTIEEWFLKAYPDETYRKTVREDWFLEVNHGGRSGKPSASMKTKILTKTNGERWFHVRSTEFGELNAVAFQDIDDLEKLNIELTHTNSTKTQLLSILAHDLRTPLIQIISLIALFKDEDLSAAELYPYLSKLNIQTYLTIDLIDNTLNWVKANSKSIATNKITFSPTETIQELVALYNDYVKLKSINIETDLDETLKICADKEIFKVIIRNLFVNALKFSKPGGRITLRARKTEDDKNIISVLDEGIGMSAEELEKVLSKESFTSPGTLNEGGAGLGIKLCRDFAKLTEAEFLLESEKGRGTSANMIFV</sequence>
<dbReference type="Pfam" id="PF02518">
    <property type="entry name" value="HATPase_c"/>
    <property type="match status" value="1"/>
</dbReference>
<evidence type="ECO:0000313" key="8">
    <source>
        <dbReference type="Proteomes" id="UP000094197"/>
    </source>
</evidence>
<dbReference type="InterPro" id="IPR003594">
    <property type="entry name" value="HATPase_dom"/>
</dbReference>
<evidence type="ECO:0000256" key="5">
    <source>
        <dbReference type="ARBA" id="ARBA00023012"/>
    </source>
</evidence>
<evidence type="ECO:0000256" key="4">
    <source>
        <dbReference type="ARBA" id="ARBA00022777"/>
    </source>
</evidence>
<dbReference type="SMART" id="SM00388">
    <property type="entry name" value="HisKA"/>
    <property type="match status" value="1"/>
</dbReference>
<dbReference type="AlphaFoldDB" id="A0A1D7V1Z4"/>
<proteinExistence type="predicted"/>
<evidence type="ECO:0000259" key="6">
    <source>
        <dbReference type="PROSITE" id="PS50109"/>
    </source>
</evidence>
<dbReference type="SUPFAM" id="SSF47384">
    <property type="entry name" value="Homodimeric domain of signal transducing histidine kinase"/>
    <property type="match status" value="1"/>
</dbReference>
<dbReference type="InterPro" id="IPR050736">
    <property type="entry name" value="Sensor_HK_Regulatory"/>
</dbReference>
<dbReference type="PANTHER" id="PTHR43711:SF26">
    <property type="entry name" value="SENSOR HISTIDINE KINASE RCSC"/>
    <property type="match status" value="1"/>
</dbReference>
<dbReference type="Gene3D" id="3.30.565.10">
    <property type="entry name" value="Histidine kinase-like ATPase, C-terminal domain"/>
    <property type="match status" value="1"/>
</dbReference>
<reference evidence="7 8" key="1">
    <citation type="submission" date="2016-04" db="EMBL/GenBank/DDBJ databases">
        <title>Complete genome seqeunce of Leptospira alstonii serovar Room22.</title>
        <authorList>
            <person name="Nally J.E."/>
            <person name="Bayles D.O."/>
            <person name="Hurley D."/>
            <person name="Fanning S."/>
            <person name="McMahon B.J."/>
            <person name="Arent Z."/>
        </authorList>
    </citation>
    <scope>NUCLEOTIDE SEQUENCE [LARGE SCALE GENOMIC DNA]</scope>
    <source>
        <strain evidence="7 8">GWTS #1</strain>
    </source>
</reference>
<evidence type="ECO:0000256" key="2">
    <source>
        <dbReference type="ARBA" id="ARBA00012438"/>
    </source>
</evidence>
<dbReference type="InterPro" id="IPR005467">
    <property type="entry name" value="His_kinase_dom"/>
</dbReference>